<dbReference type="OrthoDB" id="185963at2"/>
<dbReference type="GO" id="GO:0006508">
    <property type="term" value="P:proteolysis"/>
    <property type="evidence" value="ECO:0007669"/>
    <property type="project" value="InterPro"/>
</dbReference>
<dbReference type="PROSITE" id="PS00141">
    <property type="entry name" value="ASP_PROTEASE"/>
    <property type="match status" value="1"/>
</dbReference>
<gene>
    <name evidence="2" type="ORF">AAV94_03890</name>
</gene>
<dbReference type="GO" id="GO:0004190">
    <property type="term" value="F:aspartic-type endopeptidase activity"/>
    <property type="evidence" value="ECO:0007669"/>
    <property type="project" value="InterPro"/>
</dbReference>
<organism evidence="2 3">
    <name type="scientific">Lampropedia cohaerens</name>
    <dbReference type="NCBI Taxonomy" id="1610491"/>
    <lineage>
        <taxon>Bacteria</taxon>
        <taxon>Pseudomonadati</taxon>
        <taxon>Pseudomonadota</taxon>
        <taxon>Betaproteobacteria</taxon>
        <taxon>Burkholderiales</taxon>
        <taxon>Comamonadaceae</taxon>
        <taxon>Lampropedia</taxon>
    </lineage>
</organism>
<dbReference type="SUPFAM" id="SSF50630">
    <property type="entry name" value="Acid proteases"/>
    <property type="match status" value="1"/>
</dbReference>
<dbReference type="Proteomes" id="UP000050580">
    <property type="component" value="Unassembled WGS sequence"/>
</dbReference>
<proteinExistence type="predicted"/>
<sequence length="173" mass="18302">MVRFPARAPETPRKAGTRPWLIWLAWMAAIAVLYLLMVQLLAPAKATFSASDGGTLHVPRHRDGHFYIDGAVNGVPVQFMVDTGASIVSVSDAVAHAAALHGGRRAVFSTASGPREGRIVVADSVALGGFTLRGIEVGTGLAIGNDAQALLGQNVLRHFHVTMDGSTMVLRPR</sequence>
<evidence type="ECO:0000313" key="2">
    <source>
        <dbReference type="EMBL" id="KKW68674.1"/>
    </source>
</evidence>
<evidence type="ECO:0000256" key="1">
    <source>
        <dbReference type="SAM" id="Phobius"/>
    </source>
</evidence>
<dbReference type="CDD" id="cd05483">
    <property type="entry name" value="retropepsin_like_bacteria"/>
    <property type="match status" value="1"/>
</dbReference>
<evidence type="ECO:0000313" key="3">
    <source>
        <dbReference type="Proteomes" id="UP000050580"/>
    </source>
</evidence>
<evidence type="ECO:0008006" key="4">
    <source>
        <dbReference type="Google" id="ProtNLM"/>
    </source>
</evidence>
<dbReference type="EMBL" id="LBNQ01000016">
    <property type="protein sequence ID" value="KKW68674.1"/>
    <property type="molecule type" value="Genomic_DNA"/>
</dbReference>
<feature type="transmembrane region" description="Helical" evidence="1">
    <location>
        <begin position="20"/>
        <end position="42"/>
    </location>
</feature>
<accession>A0A0U1Q1M2</accession>
<dbReference type="Gene3D" id="2.40.70.10">
    <property type="entry name" value="Acid Proteases"/>
    <property type="match status" value="1"/>
</dbReference>
<dbReference type="NCBIfam" id="TIGR02281">
    <property type="entry name" value="clan_AA_DTGA"/>
    <property type="match status" value="1"/>
</dbReference>
<name>A0A0U1Q1M2_9BURK</name>
<dbReference type="InterPro" id="IPR021109">
    <property type="entry name" value="Peptidase_aspartic_dom_sf"/>
</dbReference>
<keyword evidence="1" id="KW-1133">Transmembrane helix</keyword>
<keyword evidence="1" id="KW-0812">Transmembrane</keyword>
<comment type="caution">
    <text evidence="2">The sequence shown here is derived from an EMBL/GenBank/DDBJ whole genome shotgun (WGS) entry which is preliminary data.</text>
</comment>
<protein>
    <recommendedName>
        <fullName evidence="4">TIGR02281 family clan AA aspartic protease</fullName>
    </recommendedName>
</protein>
<dbReference type="InterPro" id="IPR001969">
    <property type="entry name" value="Aspartic_peptidase_AS"/>
</dbReference>
<keyword evidence="3" id="KW-1185">Reference proteome</keyword>
<dbReference type="InterPro" id="IPR034122">
    <property type="entry name" value="Retropepsin-like_bacterial"/>
</dbReference>
<reference evidence="2 3" key="1">
    <citation type="submission" date="2015-05" db="EMBL/GenBank/DDBJ databases">
        <title>Draft genome sequence of Lampropedia sp. CT6, isolated from the microbial mat of a hot water spring, located at Manikaran, India.</title>
        <authorList>
            <person name="Tripathi C."/>
            <person name="Rani P."/>
            <person name="Mahato N.K."/>
            <person name="Lal R."/>
        </authorList>
    </citation>
    <scope>NUCLEOTIDE SEQUENCE [LARGE SCALE GENOMIC DNA]</scope>
    <source>
        <strain evidence="2 3">CT6</strain>
    </source>
</reference>
<dbReference type="InterPro" id="IPR011969">
    <property type="entry name" value="Clan_AA_Asp_peptidase_C"/>
</dbReference>
<dbReference type="Pfam" id="PF13975">
    <property type="entry name" value="gag-asp_proteas"/>
    <property type="match status" value="1"/>
</dbReference>
<keyword evidence="1" id="KW-0472">Membrane</keyword>
<dbReference type="AlphaFoldDB" id="A0A0U1Q1M2"/>